<evidence type="ECO:0000313" key="3">
    <source>
        <dbReference type="Proteomes" id="UP001519291"/>
    </source>
</evidence>
<sequence>MGSRLLRAAHALTRQHENHGDDGDDGISKNGAGDQ</sequence>
<gene>
    <name evidence="2" type="ORF">JO379_003562</name>
</gene>
<comment type="caution">
    <text evidence="2">The sequence shown here is derived from an EMBL/GenBank/DDBJ whole genome shotgun (WGS) entry which is preliminary data.</text>
</comment>
<accession>A0ABS4Y5P7</accession>
<proteinExistence type="predicted"/>
<name>A0ABS4Y5P7_9ACTN</name>
<reference evidence="2 3" key="1">
    <citation type="submission" date="2021-03" db="EMBL/GenBank/DDBJ databases">
        <title>Sequencing the genomes of 1000 actinobacteria strains.</title>
        <authorList>
            <person name="Klenk H.-P."/>
        </authorList>
    </citation>
    <scope>NUCLEOTIDE SEQUENCE [LARGE SCALE GENOMIC DNA]</scope>
    <source>
        <strain evidence="2 3">DSM 41480</strain>
    </source>
</reference>
<feature type="region of interest" description="Disordered" evidence="1">
    <location>
        <begin position="1"/>
        <end position="35"/>
    </location>
</feature>
<evidence type="ECO:0000313" key="2">
    <source>
        <dbReference type="EMBL" id="MBP2404093.1"/>
    </source>
</evidence>
<keyword evidence="3" id="KW-1185">Reference proteome</keyword>
<organism evidence="2 3">
    <name type="scientific">Streptomyces syringium</name>
    <dbReference type="NCBI Taxonomy" id="76729"/>
    <lineage>
        <taxon>Bacteria</taxon>
        <taxon>Bacillati</taxon>
        <taxon>Actinomycetota</taxon>
        <taxon>Actinomycetes</taxon>
        <taxon>Kitasatosporales</taxon>
        <taxon>Streptomycetaceae</taxon>
        <taxon>Streptomyces</taxon>
    </lineage>
</organism>
<evidence type="ECO:0000256" key="1">
    <source>
        <dbReference type="SAM" id="MobiDB-lite"/>
    </source>
</evidence>
<dbReference type="Proteomes" id="UP001519291">
    <property type="component" value="Unassembled WGS sequence"/>
</dbReference>
<protein>
    <submittedName>
        <fullName evidence="2">Uncharacterized protein</fullName>
    </submittedName>
</protein>
<dbReference type="EMBL" id="JAGIOH010000001">
    <property type="protein sequence ID" value="MBP2404093.1"/>
    <property type="molecule type" value="Genomic_DNA"/>
</dbReference>